<sequence>MLAVEADGTAAFSSDAYTTANSLNFDRLLVGPTGSAENLPEHDPIILVEGDNPTVTHILPSSLEGFPSNFGEDVSLAVALHKIVCGAFFNAEVDVIRLEREGLCQSVPRRSGS</sequence>
<keyword evidence="2" id="KW-1185">Reference proteome</keyword>
<name>A0ABQ4QPK0_9HYPH</name>
<dbReference type="Proteomes" id="UP001055117">
    <property type="component" value="Unassembled WGS sequence"/>
</dbReference>
<proteinExistence type="predicted"/>
<accession>A0ABQ4QPK0</accession>
<comment type="caution">
    <text evidence="1">The sequence shown here is derived from an EMBL/GenBank/DDBJ whole genome shotgun (WGS) entry which is preliminary data.</text>
</comment>
<dbReference type="EMBL" id="BPQG01000132">
    <property type="protein sequence ID" value="GJD47220.1"/>
    <property type="molecule type" value="Genomic_DNA"/>
</dbReference>
<evidence type="ECO:0000313" key="1">
    <source>
        <dbReference type="EMBL" id="GJD47220.1"/>
    </source>
</evidence>
<organism evidence="1 2">
    <name type="scientific">Methylobacterium cerastii</name>
    <dbReference type="NCBI Taxonomy" id="932741"/>
    <lineage>
        <taxon>Bacteria</taxon>
        <taxon>Pseudomonadati</taxon>
        <taxon>Pseudomonadota</taxon>
        <taxon>Alphaproteobacteria</taxon>
        <taxon>Hyphomicrobiales</taxon>
        <taxon>Methylobacteriaceae</taxon>
        <taxon>Methylobacterium</taxon>
    </lineage>
</organism>
<protein>
    <submittedName>
        <fullName evidence="1">Uncharacterized protein</fullName>
    </submittedName>
</protein>
<gene>
    <name evidence="1" type="ORF">AFCDBAGC_5112</name>
</gene>
<reference evidence="1 2" key="1">
    <citation type="journal article" date="2021" name="Front. Microbiol.">
        <title>Comprehensive Comparative Genomics and Phenotyping of Methylobacterium Species.</title>
        <authorList>
            <person name="Alessa O."/>
            <person name="Ogura Y."/>
            <person name="Fujitani Y."/>
            <person name="Takami H."/>
            <person name="Hayashi T."/>
            <person name="Sahin N."/>
            <person name="Tani A."/>
        </authorList>
    </citation>
    <scope>NUCLEOTIDE SEQUENCE [LARGE SCALE GENOMIC DNA]</scope>
    <source>
        <strain evidence="1 2">DSM 23679</strain>
    </source>
</reference>
<evidence type="ECO:0000313" key="2">
    <source>
        <dbReference type="Proteomes" id="UP001055117"/>
    </source>
</evidence>